<evidence type="ECO:0000256" key="2">
    <source>
        <dbReference type="PROSITE-ProRule" id="PRU00176"/>
    </source>
</evidence>
<dbReference type="Pfam" id="PF00076">
    <property type="entry name" value="RRM_1"/>
    <property type="match status" value="1"/>
</dbReference>
<dbReference type="InterPro" id="IPR000061">
    <property type="entry name" value="Surp"/>
</dbReference>
<dbReference type="Gene3D" id="3.30.70.330">
    <property type="match status" value="1"/>
</dbReference>
<dbReference type="SMART" id="SM00360">
    <property type="entry name" value="RRM"/>
    <property type="match status" value="1"/>
</dbReference>
<feature type="region of interest" description="Disordered" evidence="3">
    <location>
        <begin position="642"/>
        <end position="741"/>
    </location>
</feature>
<dbReference type="Pfam" id="PF01805">
    <property type="entry name" value="Surp"/>
    <property type="match status" value="1"/>
</dbReference>
<dbReference type="PROSITE" id="PS51391">
    <property type="entry name" value="CID"/>
    <property type="match status" value="1"/>
</dbReference>
<dbReference type="SMART" id="SM00648">
    <property type="entry name" value="SWAP"/>
    <property type="match status" value="1"/>
</dbReference>
<evidence type="ECO:0000313" key="8">
    <source>
        <dbReference type="Proteomes" id="UP000053392"/>
    </source>
</evidence>
<evidence type="ECO:0000259" key="5">
    <source>
        <dbReference type="PROSITE" id="PS50128"/>
    </source>
</evidence>
<reference evidence="7 8" key="1">
    <citation type="submission" date="2015-01" db="EMBL/GenBank/DDBJ databases">
        <title>The Genome Sequence of Cryptococcus gattii Ram5.</title>
        <authorList>
            <consortium name="The Broad Institute Genomics Platform"/>
            <person name="Cuomo C."/>
            <person name="Litvintseva A."/>
            <person name="Chen Y."/>
            <person name="Heitman J."/>
            <person name="Sun S."/>
            <person name="Springer D."/>
            <person name="Dromer F."/>
            <person name="Young S."/>
            <person name="Zeng Q."/>
            <person name="Gargeya S."/>
            <person name="Abouelleil A."/>
            <person name="Alvarado L."/>
            <person name="Chapman S.B."/>
            <person name="Gainer-Dewar J."/>
            <person name="Goldberg J."/>
            <person name="Griggs A."/>
            <person name="Gujja S."/>
            <person name="Hansen M."/>
            <person name="Howarth C."/>
            <person name="Imamovic A."/>
            <person name="Larimer J."/>
            <person name="Murphy C."/>
            <person name="Naylor J."/>
            <person name="Pearson M."/>
            <person name="Priest M."/>
            <person name="Roberts A."/>
            <person name="Saif S."/>
            <person name="Shea T."/>
            <person name="Sykes S."/>
            <person name="Wortman J."/>
            <person name="Nusbaum C."/>
            <person name="Birren B."/>
        </authorList>
    </citation>
    <scope>NUCLEOTIDE SEQUENCE [LARGE SCALE GENOMIC DNA]</scope>
    <source>
        <strain evidence="7 8">Ram5</strain>
    </source>
</reference>
<dbReference type="Proteomes" id="UP000053392">
    <property type="component" value="Unassembled WGS sequence"/>
</dbReference>
<dbReference type="AlphaFoldDB" id="A0A0D0UUL7"/>
<evidence type="ECO:0000256" key="1">
    <source>
        <dbReference type="ARBA" id="ARBA00022884"/>
    </source>
</evidence>
<evidence type="ECO:0000313" key="7">
    <source>
        <dbReference type="EMBL" id="KIR37799.1"/>
    </source>
</evidence>
<feature type="region of interest" description="Disordered" evidence="3">
    <location>
        <begin position="130"/>
        <end position="170"/>
    </location>
</feature>
<dbReference type="OrthoDB" id="377209at2759"/>
<dbReference type="SUPFAM" id="SSF109905">
    <property type="entry name" value="Surp module (SWAP domain)"/>
    <property type="match status" value="1"/>
</dbReference>
<feature type="domain" description="RRM" evidence="4">
    <location>
        <begin position="219"/>
        <end position="304"/>
    </location>
</feature>
<feature type="region of interest" description="Disordered" evidence="3">
    <location>
        <begin position="312"/>
        <end position="369"/>
    </location>
</feature>
<dbReference type="GO" id="GO:0006396">
    <property type="term" value="P:RNA processing"/>
    <property type="evidence" value="ECO:0007669"/>
    <property type="project" value="InterPro"/>
</dbReference>
<evidence type="ECO:0000259" key="4">
    <source>
        <dbReference type="PROSITE" id="PS50102"/>
    </source>
</evidence>
<sequence>MSRRLDLSKFAGSDSEGEEDVPKASPNLFYASRSDHDLSQHQLELTALKSKTFSQGITKKTKRDLEKEAEERKRIEEEKAAALVMAEIEREFEGSAEGSSSSHMGMRGFRGRPIGPGGGFVRAGGAPMGAPTSFAPPRGPAAMGYGRPKPTPVRAPSPPPPSGPKPRGKRAMDSFLEEIKHNQNAREQKFSQIAKKEGSSVTALAAWETGGSGFDHESTNLFISNLPQEISEEILGMHFAKQGPVATVKIMWPRGDEVFSQASARRGLTGFVSYMERKDAERAVKELDGSEWMGNSIRVGWSKPVAKPLKALFDITSDSHKRRRSRSRSRDRSPPRKKSHRSRSYSYSSSSSYSRSPSPRRTSKEKWLDSIPEEHQRFIKTVANRVKEHGKGFEGVLMEKEKENPKFAFLYDDKASPFFFFRALELPDYHLYQSTLSSAYRIPSPPPEAFNDDGYASMYSSDSAEDSEKERTSKGKLGRLARKRFEAMLRVMTGKRAEIARAMEFALKRAEAADEIADIICQSVQVDSTPVPRKIARLHLISDILHNSASSLPNVWRYRHGFEHRLPPVLAHLNTVEKSLMAYSGKISADVFRGQVGNVIVFNTDTAELFRAVLIGDKPLSALVKTPQGAWVDKAKLEAEEAQKKMEEEQNVQEEEDKFERSGFKSSFKRINPQAAPAPAPVPASASASASAPVPGSVPSAVRSAFADEEDLDGEAMEDLDGEAMEDLDGEAMEDLDGEAM</sequence>
<dbReference type="InterPro" id="IPR000504">
    <property type="entry name" value="RRM_dom"/>
</dbReference>
<dbReference type="InterPro" id="IPR012677">
    <property type="entry name" value="Nucleotide-bd_a/b_plait_sf"/>
</dbReference>
<name>A0A0D0UUL7_9TREE</name>
<dbReference type="SMART" id="SM00582">
    <property type="entry name" value="RPR"/>
    <property type="match status" value="1"/>
</dbReference>
<dbReference type="InterPro" id="IPR006569">
    <property type="entry name" value="CID_dom"/>
</dbReference>
<evidence type="ECO:0000259" key="6">
    <source>
        <dbReference type="PROSITE" id="PS51391"/>
    </source>
</evidence>
<dbReference type="HOGENOM" id="CLU_010743_3_0_1"/>
<dbReference type="PANTHER" id="PTHR23140">
    <property type="entry name" value="RNA PROCESSING PROTEIN LD23810P"/>
    <property type="match status" value="1"/>
</dbReference>
<feature type="region of interest" description="Disordered" evidence="3">
    <location>
        <begin position="55"/>
        <end position="74"/>
    </location>
</feature>
<dbReference type="Gene3D" id="1.25.40.90">
    <property type="match status" value="1"/>
</dbReference>
<dbReference type="EMBL" id="KN847913">
    <property type="protein sequence ID" value="KIR37799.1"/>
    <property type="molecule type" value="Genomic_DNA"/>
</dbReference>
<dbReference type="PANTHER" id="PTHR23140:SF0">
    <property type="entry name" value="U2 SNRNP-ASSOCIATED SURP MOTIF-CONTAINING PROTEIN"/>
    <property type="match status" value="1"/>
</dbReference>
<dbReference type="Gene3D" id="1.10.10.790">
    <property type="entry name" value="Surp module"/>
    <property type="match status" value="1"/>
</dbReference>
<feature type="compositionally biased region" description="Pro residues" evidence="3">
    <location>
        <begin position="149"/>
        <end position="164"/>
    </location>
</feature>
<feature type="compositionally biased region" description="Acidic residues" evidence="3">
    <location>
        <begin position="707"/>
        <end position="741"/>
    </location>
</feature>
<gene>
    <name evidence="7" type="ORF">I313_06161</name>
</gene>
<keyword evidence="8" id="KW-1185">Reference proteome</keyword>
<feature type="domain" description="CID" evidence="6">
    <location>
        <begin position="477"/>
        <end position="618"/>
    </location>
</feature>
<dbReference type="InterPro" id="IPR008942">
    <property type="entry name" value="ENTH_VHS"/>
</dbReference>
<organism evidence="7 8">
    <name type="scientific">Cryptococcus deuterogattii Ram5</name>
    <dbReference type="NCBI Taxonomy" id="1296110"/>
    <lineage>
        <taxon>Eukaryota</taxon>
        <taxon>Fungi</taxon>
        <taxon>Dikarya</taxon>
        <taxon>Basidiomycota</taxon>
        <taxon>Agaricomycotina</taxon>
        <taxon>Tremellomycetes</taxon>
        <taxon>Tremellales</taxon>
        <taxon>Cryptococcaceae</taxon>
        <taxon>Cryptococcus</taxon>
        <taxon>Cryptococcus gattii species complex</taxon>
    </lineage>
</organism>
<dbReference type="PROSITE" id="PS50128">
    <property type="entry name" value="SURP"/>
    <property type="match status" value="1"/>
</dbReference>
<feature type="region of interest" description="Disordered" evidence="3">
    <location>
        <begin position="1"/>
        <end position="28"/>
    </location>
</feature>
<dbReference type="SUPFAM" id="SSF54928">
    <property type="entry name" value="RNA-binding domain, RBD"/>
    <property type="match status" value="1"/>
</dbReference>
<proteinExistence type="predicted"/>
<feature type="region of interest" description="Disordered" evidence="3">
    <location>
        <begin position="451"/>
        <end position="475"/>
    </location>
</feature>
<dbReference type="InterPro" id="IPR035967">
    <property type="entry name" value="SWAP/Surp_sf"/>
</dbReference>
<keyword evidence="1 2" id="KW-0694">RNA-binding</keyword>
<feature type="compositionally biased region" description="Low complexity" evidence="3">
    <location>
        <begin position="344"/>
        <end position="360"/>
    </location>
</feature>
<dbReference type="PROSITE" id="PS50102">
    <property type="entry name" value="RRM"/>
    <property type="match status" value="1"/>
</dbReference>
<accession>A0A0D0UUL7</accession>
<dbReference type="Pfam" id="PF04818">
    <property type="entry name" value="CID"/>
    <property type="match status" value="1"/>
</dbReference>
<evidence type="ECO:0000256" key="3">
    <source>
        <dbReference type="SAM" id="MobiDB-lite"/>
    </source>
</evidence>
<protein>
    <submittedName>
        <fullName evidence="7">Unplaced genomic scaffold supercont1.18, whole genome shotgun sequence</fullName>
    </submittedName>
</protein>
<feature type="domain" description="SURP motif" evidence="5">
    <location>
        <begin position="378"/>
        <end position="420"/>
    </location>
</feature>
<dbReference type="GO" id="GO:0003723">
    <property type="term" value="F:RNA binding"/>
    <property type="evidence" value="ECO:0007669"/>
    <property type="project" value="UniProtKB-UniRule"/>
</dbReference>
<dbReference type="GO" id="GO:0005634">
    <property type="term" value="C:nucleus"/>
    <property type="evidence" value="ECO:0007669"/>
    <property type="project" value="TreeGrafter"/>
</dbReference>
<dbReference type="InterPro" id="IPR051485">
    <property type="entry name" value="SR-CTD_assoc_factor"/>
</dbReference>
<feature type="compositionally biased region" description="Low complexity" evidence="3">
    <location>
        <begin position="683"/>
        <end position="705"/>
    </location>
</feature>
<dbReference type="InterPro" id="IPR035979">
    <property type="entry name" value="RBD_domain_sf"/>
</dbReference>
<feature type="compositionally biased region" description="Basic and acidic residues" evidence="3">
    <location>
        <begin position="63"/>
        <end position="74"/>
    </location>
</feature>